<evidence type="ECO:0000313" key="6">
    <source>
        <dbReference type="Ensembl" id="ENSCSEP00000005269.1"/>
    </source>
</evidence>
<keyword evidence="1 2" id="KW-0103">Bromodomain</keyword>
<feature type="compositionally biased region" description="Pro residues" evidence="4">
    <location>
        <begin position="579"/>
        <end position="595"/>
    </location>
</feature>
<feature type="region of interest" description="Disordered" evidence="4">
    <location>
        <begin position="848"/>
        <end position="980"/>
    </location>
</feature>
<dbReference type="Pfam" id="PF00439">
    <property type="entry name" value="Bromodomain"/>
    <property type="match status" value="1"/>
</dbReference>
<feature type="compositionally biased region" description="Low complexity" evidence="4">
    <location>
        <begin position="850"/>
        <end position="860"/>
    </location>
</feature>
<feature type="region of interest" description="Disordered" evidence="4">
    <location>
        <begin position="1016"/>
        <end position="1235"/>
    </location>
</feature>
<organism evidence="6 7">
    <name type="scientific">Cynoglossus semilaevis</name>
    <name type="common">Tongue sole</name>
    <dbReference type="NCBI Taxonomy" id="244447"/>
    <lineage>
        <taxon>Eukaryota</taxon>
        <taxon>Metazoa</taxon>
        <taxon>Chordata</taxon>
        <taxon>Craniata</taxon>
        <taxon>Vertebrata</taxon>
        <taxon>Euteleostomi</taxon>
        <taxon>Actinopterygii</taxon>
        <taxon>Neopterygii</taxon>
        <taxon>Teleostei</taxon>
        <taxon>Neoteleostei</taxon>
        <taxon>Acanthomorphata</taxon>
        <taxon>Carangaria</taxon>
        <taxon>Pleuronectiformes</taxon>
        <taxon>Pleuronectoidei</taxon>
        <taxon>Cynoglossidae</taxon>
        <taxon>Cynoglossinae</taxon>
        <taxon>Cynoglossus</taxon>
    </lineage>
</organism>
<dbReference type="InParanoid" id="A0A3P8UTV7"/>
<dbReference type="InterPro" id="IPR001487">
    <property type="entry name" value="Bromodomain"/>
</dbReference>
<dbReference type="PROSITE" id="PS00633">
    <property type="entry name" value="BROMODOMAIN_1"/>
    <property type="match status" value="1"/>
</dbReference>
<dbReference type="Gene3D" id="1.20.920.10">
    <property type="entry name" value="Bromodomain-like"/>
    <property type="match status" value="1"/>
</dbReference>
<dbReference type="KEGG" id="csem:103380035"/>
<dbReference type="CTD" id="27443"/>
<feature type="domain" description="Bromo" evidence="5">
    <location>
        <begin position="422"/>
        <end position="492"/>
    </location>
</feature>
<feature type="region of interest" description="Disordered" evidence="4">
    <location>
        <begin position="676"/>
        <end position="831"/>
    </location>
</feature>
<evidence type="ECO:0000256" key="4">
    <source>
        <dbReference type="SAM" id="MobiDB-lite"/>
    </source>
</evidence>
<feature type="compositionally biased region" description="Low complexity" evidence="4">
    <location>
        <begin position="682"/>
        <end position="692"/>
    </location>
</feature>
<dbReference type="PROSITE" id="PS50014">
    <property type="entry name" value="BROMODOMAIN_2"/>
    <property type="match status" value="1"/>
</dbReference>
<dbReference type="GeneTree" id="ENSGT00940000160360"/>
<feature type="compositionally biased region" description="Basic and acidic residues" evidence="4">
    <location>
        <begin position="1390"/>
        <end position="1408"/>
    </location>
</feature>
<feature type="compositionally biased region" description="Basic and acidic residues" evidence="4">
    <location>
        <begin position="1427"/>
        <end position="1436"/>
    </location>
</feature>
<dbReference type="RefSeq" id="XP_008310040.1">
    <property type="nucleotide sequence ID" value="XM_008311818.3"/>
</dbReference>
<keyword evidence="3" id="KW-0175">Coiled coil</keyword>
<feature type="region of interest" description="Disordered" evidence="4">
    <location>
        <begin position="183"/>
        <end position="231"/>
    </location>
</feature>
<dbReference type="OrthoDB" id="303107at2759"/>
<dbReference type="GO" id="GO:0006338">
    <property type="term" value="P:chromatin remodeling"/>
    <property type="evidence" value="ECO:0007669"/>
    <property type="project" value="InterPro"/>
</dbReference>
<sequence length="1589" mass="177106">MSQGCIVSVEEIQSWWEVPAIAHFCSLFRTAFNLPDFEIEELERALSEQDLDFLGDLIACLLQGCYQRTDITPEAFTSYLDDIISYRWELEEGKPNPLREASFEHLPTRTQVELVHRLCDYRLDAADVFDLLKGLDADSLRVEPLGQDGNGALYWYFYGTRMYKEEPVKRTSAKICEPSEVTIQERKKRGRPPKKRTLDDLQLSEVEGDISEDKSDNGLEEPPVNKGDKRGTWSLICDSEEQWIQLAESIKDKTSPQDRHLYHVITENFLPEISSMIEHKEREKEQKLLDPAPVRTSQQFFEKCIQKENEDGLNAAEEEEKKKDEELDRQVLLAEQRLEEEKLLEEERQRERMEKIKAVEERAKRRKMREEKAWLLSQGQDLPPELLNLEPTSPVNRSRKKKDFYEIDDDYTALYKVLQTLKSHKDAWPFLEPVDDSYAPNYHEIIQTPMDLSTIEKKLNDGDYIAKEEFVADVKLMFENCVEYNGDDSEYTIMAESLERCFSRALLKHFPAEEGDTDEEFHVKREDKERKDKKRNRTSKNLGPESLIRATEQVQRKRSSQGGKDSMLADEEDNKLKRQPPPPHWTNGPPKPHNLPPSQQRIHEGDMRGMYHPGQQLPRPPGHPGPHMYAQRMTMEPRFAYPAHIPRHADPRNFPCNLNMQPGMVEGPHMGPRYPMGPDSNQQLPPHQQQHPYMGPTHGPSLGPRPTALQPGPPSEASMYPYHHHPEGHTLNRFSGPDRPAQHNYPNLRPPGMGMANMWTGVNHQQRTNGMHIQNPNSVNQTNFNYGSIPPPVGQRPWTEAAGYPHPPAGVNSQGSVSSRPPAPLTDSSGRTCLASMLESPEMLALQQLSASSGPPAGASHQHRGNFQQSGPQSGIGNIPAHASQRPPPAPELQLLRPAQDNGPDRHAFQPTSTQPKGTGSDSSMMHNDISKGTISQENTLPVNQENASKPNPTEHQSVTPEGTHSPSKLSTPQDNPSRLGLLHSLTQSLKQDFGGHTQPTNNCLPQPNCATHLNTSNDSCKDPAPLKPSKSNHSSPGQNAASPTFPPQNDLPLHVPASQSPPQDSLMLAANQQSEHEQHIQKHQQQPQATQNTPLQCRPLSSPRPQTQNTQQNISPQHSAQKSPVHEASHSSTPLVQPAAPLPSHPRPAEHSKRGQSESAGKKATEGSTAAPQHTMKKSGPQNGGFKDGDLNTNHNQAQLVGCDPLLQGPRGPSPGHSPVMPAQSQGHLNGTGGPYRMGIPPHSHYNQNNMSRSMPPSVHYPYHNQPISSLHNPPQHLSYHQQGGAAYPYLMPGQQRPQSPSNLYPSHQYQQQQFYPQHHPQAQTHNQVHNRGGYPPEEWHRSHFPPHQSMASNVYPHLARGSSQSQGSMLTSVGPGPFSLPGLMSPGRRSEAGLHLSGPDEGKCESRSQVSTGGSSGGVSPAHTEGSERPESPKEILDLDSHNVAARQRGTQQPQQQHPPASAAHMLSGYMSNSRGMHPGIQQNTPPLPHVAGKVGNGSRYPRQPYPDPGRYAGQRPHPHLMEALHRPQQLPYTPGQTHMAMFQQPRPAGHFQGMMIQQSVLAPEQFPHSGHHMMAAPGGPSSKQGV</sequence>
<name>A0A3P8UTV7_CYNSE</name>
<dbReference type="Ensembl" id="ENSCSET00000005328.1">
    <property type="protein sequence ID" value="ENSCSEP00000005269.1"/>
    <property type="gene ID" value="ENSCSEG00000003403.1"/>
</dbReference>
<proteinExistence type="predicted"/>
<dbReference type="InterPro" id="IPR018359">
    <property type="entry name" value="Bromodomain_CS"/>
</dbReference>
<dbReference type="OMA" id="GHTMHPM"/>
<reference evidence="6" key="2">
    <citation type="submission" date="2025-08" db="UniProtKB">
        <authorList>
            <consortium name="Ensembl"/>
        </authorList>
    </citation>
    <scope>IDENTIFICATION</scope>
</reference>
<feature type="compositionally biased region" description="Polar residues" evidence="4">
    <location>
        <begin position="760"/>
        <end position="786"/>
    </location>
</feature>
<accession>A0A3P8UTV7</accession>
<feature type="compositionally biased region" description="Polar residues" evidence="4">
    <location>
        <begin position="1363"/>
        <end position="1373"/>
    </location>
</feature>
<dbReference type="STRING" id="244447.ENSCSEP00000005269"/>
<dbReference type="GO" id="GO:0002244">
    <property type="term" value="P:hematopoietic progenitor cell differentiation"/>
    <property type="evidence" value="ECO:0007669"/>
    <property type="project" value="Ensembl"/>
</dbReference>
<dbReference type="PANTHER" id="PTHR47092">
    <property type="entry name" value="CAT EYE SYNDROME CRITICAL REGION PROTEIN 2"/>
    <property type="match status" value="1"/>
</dbReference>
<evidence type="ECO:0000256" key="1">
    <source>
        <dbReference type="ARBA" id="ARBA00023117"/>
    </source>
</evidence>
<feature type="coiled-coil region" evidence="3">
    <location>
        <begin position="315"/>
        <end position="366"/>
    </location>
</feature>
<evidence type="ECO:0000259" key="5">
    <source>
        <dbReference type="PROSITE" id="PS50014"/>
    </source>
</evidence>
<feature type="region of interest" description="Disordered" evidence="4">
    <location>
        <begin position="1288"/>
        <end position="1436"/>
    </location>
</feature>
<dbReference type="PANTHER" id="PTHR47092:SF1">
    <property type="entry name" value="CHROMATIN REMODELING REGULATOR CECR2"/>
    <property type="match status" value="1"/>
</dbReference>
<feature type="compositionally biased region" description="Polar residues" evidence="4">
    <location>
        <begin position="1104"/>
        <end position="1123"/>
    </location>
</feature>
<feature type="compositionally biased region" description="Basic and acidic residues" evidence="4">
    <location>
        <begin position="1148"/>
        <end position="1166"/>
    </location>
</feature>
<reference evidence="6" key="3">
    <citation type="submission" date="2025-09" db="UniProtKB">
        <authorList>
            <consortium name="Ensembl"/>
        </authorList>
    </citation>
    <scope>IDENTIFICATION</scope>
</reference>
<dbReference type="SUPFAM" id="SSF47370">
    <property type="entry name" value="Bromodomain"/>
    <property type="match status" value="1"/>
</dbReference>
<dbReference type="CDD" id="cd05509">
    <property type="entry name" value="Bromo_gcn5_like"/>
    <property type="match status" value="1"/>
</dbReference>
<evidence type="ECO:0000256" key="3">
    <source>
        <dbReference type="SAM" id="Coils"/>
    </source>
</evidence>
<dbReference type="GO" id="GO:0090537">
    <property type="term" value="C:CERF complex"/>
    <property type="evidence" value="ECO:0007669"/>
    <property type="project" value="InterPro"/>
</dbReference>
<evidence type="ECO:0000313" key="7">
    <source>
        <dbReference type="Proteomes" id="UP000265120"/>
    </source>
</evidence>
<dbReference type="InterPro" id="IPR036427">
    <property type="entry name" value="Bromodomain-like_sf"/>
</dbReference>
<feature type="region of interest" description="Disordered" evidence="4">
    <location>
        <begin position="515"/>
        <end position="629"/>
    </location>
</feature>
<feature type="compositionally biased region" description="Polar residues" evidence="4">
    <location>
        <begin position="865"/>
        <end position="876"/>
    </location>
</feature>
<dbReference type="PRINTS" id="PR00503">
    <property type="entry name" value="BROMODOMAIN"/>
</dbReference>
<dbReference type="SMART" id="SM00297">
    <property type="entry name" value="BROMO"/>
    <property type="match status" value="1"/>
</dbReference>
<protein>
    <submittedName>
        <fullName evidence="6">CECR2 histone acetyl-lysine reader</fullName>
    </submittedName>
</protein>
<feature type="compositionally biased region" description="Basic and acidic residues" evidence="4">
    <location>
        <begin position="520"/>
        <end position="530"/>
    </location>
</feature>
<dbReference type="GO" id="GO:0007338">
    <property type="term" value="P:single fertilization"/>
    <property type="evidence" value="ECO:0007669"/>
    <property type="project" value="TreeGrafter"/>
</dbReference>
<feature type="compositionally biased region" description="Polar residues" evidence="4">
    <location>
        <begin position="1030"/>
        <end position="1043"/>
    </location>
</feature>
<dbReference type="FunCoup" id="A0A3P8UTV7">
    <property type="interactions" value="652"/>
</dbReference>
<feature type="compositionally biased region" description="Basic residues" evidence="4">
    <location>
        <begin position="186"/>
        <end position="195"/>
    </location>
</feature>
<feature type="compositionally biased region" description="Low complexity" evidence="4">
    <location>
        <begin position="1084"/>
        <end position="1097"/>
    </location>
</feature>
<feature type="compositionally biased region" description="Polar residues" evidence="4">
    <location>
        <begin position="910"/>
        <end position="977"/>
    </location>
</feature>
<reference evidence="6 7" key="1">
    <citation type="journal article" date="2014" name="Nat. Genet.">
        <title>Whole-genome sequence of a flatfish provides insights into ZW sex chromosome evolution and adaptation to a benthic lifestyle.</title>
        <authorList>
            <person name="Chen S."/>
            <person name="Zhang G."/>
            <person name="Shao C."/>
            <person name="Huang Q."/>
            <person name="Liu G."/>
            <person name="Zhang P."/>
            <person name="Song W."/>
            <person name="An N."/>
            <person name="Chalopin D."/>
            <person name="Volff J.N."/>
            <person name="Hong Y."/>
            <person name="Li Q."/>
            <person name="Sha Z."/>
            <person name="Zhou H."/>
            <person name="Xie M."/>
            <person name="Yu Q."/>
            <person name="Liu Y."/>
            <person name="Xiang H."/>
            <person name="Wang N."/>
            <person name="Wu K."/>
            <person name="Yang C."/>
            <person name="Zhou Q."/>
            <person name="Liao X."/>
            <person name="Yang L."/>
            <person name="Hu Q."/>
            <person name="Zhang J."/>
            <person name="Meng L."/>
            <person name="Jin L."/>
            <person name="Tian Y."/>
            <person name="Lian J."/>
            <person name="Yang J."/>
            <person name="Miao G."/>
            <person name="Liu S."/>
            <person name="Liang Z."/>
            <person name="Yan F."/>
            <person name="Li Y."/>
            <person name="Sun B."/>
            <person name="Zhang H."/>
            <person name="Zhang J."/>
            <person name="Zhu Y."/>
            <person name="Du M."/>
            <person name="Zhao Y."/>
            <person name="Schartl M."/>
            <person name="Tang Q."/>
            <person name="Wang J."/>
        </authorList>
    </citation>
    <scope>NUCLEOTIDE SEQUENCE</scope>
</reference>
<dbReference type="GeneID" id="103380035"/>
<dbReference type="Proteomes" id="UP000265120">
    <property type="component" value="Chromosome 6"/>
</dbReference>
<keyword evidence="7" id="KW-1185">Reference proteome</keyword>
<evidence type="ECO:0000256" key="2">
    <source>
        <dbReference type="PROSITE-ProRule" id="PRU00035"/>
    </source>
</evidence>
<feature type="compositionally biased region" description="Low complexity" evidence="4">
    <location>
        <begin position="1306"/>
        <end position="1325"/>
    </location>
</feature>
<dbReference type="InterPro" id="IPR029614">
    <property type="entry name" value="CECR2"/>
</dbReference>